<dbReference type="Gene3D" id="2.40.128.130">
    <property type="entry name" value="Autotransporter beta-domain"/>
    <property type="match status" value="1"/>
</dbReference>
<reference evidence="2" key="1">
    <citation type="journal article" date="2021" name="Proc. Natl. Acad. Sci. U.S.A.">
        <title>Global biogeography of chemosynthetic symbionts reveals both localized and globally distributed symbiont groups. .</title>
        <authorList>
            <person name="Osvatic J.T."/>
            <person name="Wilkins L.G.E."/>
            <person name="Leibrecht L."/>
            <person name="Leray M."/>
            <person name="Zauner S."/>
            <person name="Polzin J."/>
            <person name="Camacho Y."/>
            <person name="Gros O."/>
            <person name="van Gils J.A."/>
            <person name="Eisen J.A."/>
            <person name="Petersen J.M."/>
            <person name="Yuen B."/>
        </authorList>
    </citation>
    <scope>NUCLEOTIDE SEQUENCE</scope>
    <source>
        <strain evidence="2">MAGL173</strain>
    </source>
</reference>
<dbReference type="Gene3D" id="2.40.160.170">
    <property type="match status" value="1"/>
</dbReference>
<dbReference type="InterPro" id="IPR005546">
    <property type="entry name" value="Autotransporte_beta"/>
</dbReference>
<organism evidence="2 3">
    <name type="scientific">Candidatus Thiodiazotropha lotti</name>
    <dbReference type="NCBI Taxonomy" id="2792787"/>
    <lineage>
        <taxon>Bacteria</taxon>
        <taxon>Pseudomonadati</taxon>
        <taxon>Pseudomonadota</taxon>
        <taxon>Gammaproteobacteria</taxon>
        <taxon>Chromatiales</taxon>
        <taxon>Sedimenticolaceae</taxon>
        <taxon>Candidatus Thiodiazotropha</taxon>
    </lineage>
</organism>
<protein>
    <submittedName>
        <fullName evidence="2">Autotransporter domain-containing protein</fullName>
    </submittedName>
</protein>
<dbReference type="Proteomes" id="UP000886687">
    <property type="component" value="Unassembled WGS sequence"/>
</dbReference>
<dbReference type="SUPFAM" id="SSF103515">
    <property type="entry name" value="Autotransporter"/>
    <property type="match status" value="1"/>
</dbReference>
<comment type="caution">
    <text evidence="2">The sequence shown here is derived from an EMBL/GenBank/DDBJ whole genome shotgun (WGS) entry which is preliminary data.</text>
</comment>
<dbReference type="AlphaFoldDB" id="A0A9E4K3C7"/>
<evidence type="ECO:0000313" key="2">
    <source>
        <dbReference type="EMBL" id="MCG7938289.1"/>
    </source>
</evidence>
<dbReference type="Pfam" id="PF03797">
    <property type="entry name" value="Autotransporter"/>
    <property type="match status" value="1"/>
</dbReference>
<dbReference type="PROSITE" id="PS51208">
    <property type="entry name" value="AUTOTRANSPORTER"/>
    <property type="match status" value="1"/>
</dbReference>
<dbReference type="EMBL" id="JAEPDI010000002">
    <property type="protein sequence ID" value="MCG7938289.1"/>
    <property type="molecule type" value="Genomic_DNA"/>
</dbReference>
<name>A0A9E4K3C7_9GAMM</name>
<proteinExistence type="predicted"/>
<dbReference type="SMART" id="SM00869">
    <property type="entry name" value="Autotransporter"/>
    <property type="match status" value="1"/>
</dbReference>
<dbReference type="InterPro" id="IPR036709">
    <property type="entry name" value="Autotransporte_beta_dom_sf"/>
</dbReference>
<dbReference type="Gene3D" id="2.60.40.3440">
    <property type="match status" value="1"/>
</dbReference>
<gene>
    <name evidence="2" type="ORF">JAZ04_05435</name>
</gene>
<feature type="domain" description="Autotransporter" evidence="1">
    <location>
        <begin position="363"/>
        <end position="645"/>
    </location>
</feature>
<evidence type="ECO:0000259" key="1">
    <source>
        <dbReference type="PROSITE" id="PS51208"/>
    </source>
</evidence>
<sequence>MIKQSHKPFAISQGFTSLTVAAVSIGATLFSSGLEAATGVPDIYTIDANDRSETIVVTVNDRLEISTLEAINAIEIVSISTLSNSAAGSVQIDPDDNFSINVFPNAGFSGTVTFTYRVSDIRGTSDDTLVTLNIVSSTSSLETVNDHYVSSGGAINLFPQENDIHPGIGFRVEILSQPSQGTLSTTDVTGLYLYTPPADISDPTSVSFDYRLVADSGEVSAPASVTISLDPSLDPIANAGADEAQSSLARVMQVACDANSAAGGSQTDAALATTCSTLSSLSGSELDSALEEVLLRQVGAQANSMKGVAANQIKNVAGRLQEIRSGVPGVSLAGLQAILNDQQLNLGRLLTGMQQGGSAGDGMANERLGGFITGTINIGDGESRNRENSFEIDNQELLAGLDYRFNNDLVMGTALGYSRSETSENGGDTGVDVNGWNLSIYGNYYPAKDWYVDWLLGYGESSIDTSRSIDIGGVASQAEGETDADIFSAVVGTGYSYNVQAWTIDGYTALEYRNSEIDAYRERNDAGLDMNIYKTSTDVLSGRLGVRASNALSFSFGVLVPQFELELVKDFKNEAPEIEAEFALVPEAGSFTLTNEDPDDSYVNAGISLTGQFKNGITGFVRYSTMLARDDLDLDTWQLGARMSFGGPAEDIHLVQAGEDQHVAAGLFIGTTGPGLALTLPVRGESLNFRTLLATMPYDTEEKLDDIEYDIDLDVFTWGALLDWHPMNGGFRVSGGLYALQSNITASAQPTEPVEIGSTTFTPDQVGTLEAEVDYSRNLAPYLGIGWGNAVKPGSKFSFSVDFGILFTDNPTISLEADSALADANPALKAQLESELAVEENRINSEDLDDIRYWPVINVGVSYHF</sequence>
<evidence type="ECO:0000313" key="3">
    <source>
        <dbReference type="Proteomes" id="UP000886687"/>
    </source>
</evidence>
<dbReference type="Pfam" id="PF17963">
    <property type="entry name" value="Big_9"/>
    <property type="match status" value="1"/>
</dbReference>
<accession>A0A9E4K3C7</accession>